<keyword evidence="3" id="KW-1003">Cell membrane</keyword>
<keyword evidence="2 7" id="KW-0813">Transport</keyword>
<evidence type="ECO:0000256" key="5">
    <source>
        <dbReference type="ARBA" id="ARBA00022989"/>
    </source>
</evidence>
<evidence type="ECO:0000256" key="4">
    <source>
        <dbReference type="ARBA" id="ARBA00022692"/>
    </source>
</evidence>
<feature type="transmembrane region" description="Helical" evidence="7">
    <location>
        <begin position="167"/>
        <end position="188"/>
    </location>
</feature>
<comment type="subcellular location">
    <subcellularLocation>
        <location evidence="1 7">Cell membrane</location>
        <topology evidence="1 7">Multi-pass membrane protein</topology>
    </subcellularLocation>
</comment>
<dbReference type="PANTHER" id="PTHR30193:SF37">
    <property type="entry name" value="INNER MEMBRANE ABC TRANSPORTER PERMEASE PROTEIN YCJO"/>
    <property type="match status" value="1"/>
</dbReference>
<feature type="transmembrane region" description="Helical" evidence="7">
    <location>
        <begin position="283"/>
        <end position="308"/>
    </location>
</feature>
<keyword evidence="5 7" id="KW-1133">Transmembrane helix</keyword>
<evidence type="ECO:0000259" key="8">
    <source>
        <dbReference type="PROSITE" id="PS50928"/>
    </source>
</evidence>
<protein>
    <submittedName>
        <fullName evidence="9">Cytochrome C biogenesis protein</fullName>
    </submittedName>
</protein>
<evidence type="ECO:0000256" key="7">
    <source>
        <dbReference type="RuleBase" id="RU363032"/>
    </source>
</evidence>
<feature type="transmembrane region" description="Helical" evidence="7">
    <location>
        <begin position="120"/>
        <end position="147"/>
    </location>
</feature>
<dbReference type="CDD" id="cd06261">
    <property type="entry name" value="TM_PBP2"/>
    <property type="match status" value="1"/>
</dbReference>
<dbReference type="PANTHER" id="PTHR30193">
    <property type="entry name" value="ABC TRANSPORTER PERMEASE PROTEIN"/>
    <property type="match status" value="1"/>
</dbReference>
<feature type="transmembrane region" description="Helical" evidence="7">
    <location>
        <begin position="21"/>
        <end position="48"/>
    </location>
</feature>
<keyword evidence="6 7" id="KW-0472">Membrane</keyword>
<reference evidence="9" key="1">
    <citation type="submission" date="2016-08" db="EMBL/GenBank/DDBJ databases">
        <title>Complete Genome Seqeunce of Paenibacillus sp. BIHB 4019 from tea rhizoplane.</title>
        <authorList>
            <person name="Thakur R."/>
            <person name="Swarnkar M.K."/>
            <person name="Gulati A."/>
        </authorList>
    </citation>
    <scope>NUCLEOTIDE SEQUENCE [LARGE SCALE GENOMIC DNA]</scope>
    <source>
        <strain evidence="9">BIHB4019</strain>
    </source>
</reference>
<proteinExistence type="inferred from homology"/>
<dbReference type="Pfam" id="PF00528">
    <property type="entry name" value="BPD_transp_1"/>
    <property type="match status" value="1"/>
</dbReference>
<comment type="similarity">
    <text evidence="7">Belongs to the binding-protein-dependent transport system permease family.</text>
</comment>
<dbReference type="Gene3D" id="1.10.3720.10">
    <property type="entry name" value="MetI-like"/>
    <property type="match status" value="1"/>
</dbReference>
<dbReference type="RefSeq" id="WP_237163379.1">
    <property type="nucleotide sequence ID" value="NZ_CP016808.1"/>
</dbReference>
<evidence type="ECO:0000256" key="1">
    <source>
        <dbReference type="ARBA" id="ARBA00004651"/>
    </source>
</evidence>
<organism evidence="9">
    <name type="scientific">Paenibacillus sp. BIHB 4019</name>
    <dbReference type="NCBI Taxonomy" id="1870819"/>
    <lineage>
        <taxon>Bacteria</taxon>
        <taxon>Bacillati</taxon>
        <taxon>Bacillota</taxon>
        <taxon>Bacilli</taxon>
        <taxon>Bacillales</taxon>
        <taxon>Paenibacillaceae</taxon>
        <taxon>Paenibacillus</taxon>
    </lineage>
</organism>
<accession>A0A1B2DE29</accession>
<dbReference type="SUPFAM" id="SSF161098">
    <property type="entry name" value="MetI-like"/>
    <property type="match status" value="1"/>
</dbReference>
<name>A0A1B2DE29_9BACL</name>
<feature type="domain" description="ABC transmembrane type-1" evidence="8">
    <location>
        <begin position="82"/>
        <end position="305"/>
    </location>
</feature>
<evidence type="ECO:0000256" key="6">
    <source>
        <dbReference type="ARBA" id="ARBA00023136"/>
    </source>
</evidence>
<dbReference type="GO" id="GO:0005886">
    <property type="term" value="C:plasma membrane"/>
    <property type="evidence" value="ECO:0007669"/>
    <property type="project" value="UniProtKB-SubCell"/>
</dbReference>
<gene>
    <name evidence="9" type="ORF">BBD42_05360</name>
</gene>
<keyword evidence="4 7" id="KW-0812">Transmembrane</keyword>
<sequence>MERKRRGGQAARRFNQRISDHISGYLYTLPFFAIFMVFGFYPMLYTIYISLFKWDMLGDRTFVGLRNYRLLLTDDPLFWKSIGNTFLIWFESVPFQILFAILLAVLLNQAFIKGKGVFRFFIFLPNITSLVAVSLIFANVFGVKYGLFNYLLTLLGLDRLDWAGDSWATQLAVAALVFWRYLGFHMVIQLAGLQSIPGDLYEAATIDGASKGQQFFRITIPMLTPTIMFSTLIATTGGLQLFTEPFTFMSDLSGAVAAVNGGTNNQVLTVVMYLYKTAFTDHAFGYSSAIANLLLIIIVIFALFNSLLVGKLRR</sequence>
<evidence type="ECO:0000256" key="2">
    <source>
        <dbReference type="ARBA" id="ARBA00022448"/>
    </source>
</evidence>
<dbReference type="EMBL" id="CP016808">
    <property type="protein sequence ID" value="ANY65953.1"/>
    <property type="molecule type" value="Genomic_DNA"/>
</dbReference>
<feature type="transmembrane region" description="Helical" evidence="7">
    <location>
        <begin position="86"/>
        <end position="108"/>
    </location>
</feature>
<dbReference type="AlphaFoldDB" id="A0A1B2DE29"/>
<dbReference type="InterPro" id="IPR051393">
    <property type="entry name" value="ABC_transporter_permease"/>
</dbReference>
<evidence type="ECO:0000313" key="9">
    <source>
        <dbReference type="EMBL" id="ANY65953.1"/>
    </source>
</evidence>
<feature type="transmembrane region" description="Helical" evidence="7">
    <location>
        <begin position="220"/>
        <end position="242"/>
    </location>
</feature>
<dbReference type="InterPro" id="IPR000515">
    <property type="entry name" value="MetI-like"/>
</dbReference>
<evidence type="ECO:0000256" key="3">
    <source>
        <dbReference type="ARBA" id="ARBA00022475"/>
    </source>
</evidence>
<dbReference type="InterPro" id="IPR035906">
    <property type="entry name" value="MetI-like_sf"/>
</dbReference>
<dbReference type="GO" id="GO:0055085">
    <property type="term" value="P:transmembrane transport"/>
    <property type="evidence" value="ECO:0007669"/>
    <property type="project" value="InterPro"/>
</dbReference>
<dbReference type="PROSITE" id="PS50928">
    <property type="entry name" value="ABC_TM1"/>
    <property type="match status" value="1"/>
</dbReference>